<protein>
    <recommendedName>
        <fullName evidence="3">GTP cyclohydrolase 1 type 2 homolog</fullName>
    </recommendedName>
</protein>
<dbReference type="InterPro" id="IPR036069">
    <property type="entry name" value="DUF34/NIF3_sf"/>
</dbReference>
<comment type="caution">
    <text evidence="6">The sequence shown here is derived from an EMBL/GenBank/DDBJ whole genome shotgun (WGS) entry which is preliminary data.</text>
</comment>
<organism evidence="6">
    <name type="scientific">Caldithrix abyssi</name>
    <dbReference type="NCBI Taxonomy" id="187145"/>
    <lineage>
        <taxon>Bacteria</taxon>
        <taxon>Pseudomonadati</taxon>
        <taxon>Calditrichota</taxon>
        <taxon>Calditrichia</taxon>
        <taxon>Calditrichales</taxon>
        <taxon>Calditrichaceae</taxon>
        <taxon>Caldithrix</taxon>
    </lineage>
</organism>
<dbReference type="FunFam" id="3.40.1390.30:FF:000001">
    <property type="entry name" value="GTP cyclohydrolase 1 type 2"/>
    <property type="match status" value="1"/>
</dbReference>
<feature type="binding site" evidence="5">
    <location>
        <position position="64"/>
    </location>
    <ligand>
        <name>a divalent metal cation</name>
        <dbReference type="ChEBI" id="CHEBI:60240"/>
        <label>2</label>
    </ligand>
</feature>
<reference evidence="6" key="1">
    <citation type="journal article" date="2020" name="mSystems">
        <title>Genome- and Community-Level Interaction Insights into Carbon Utilization and Element Cycling Functions of Hydrothermarchaeota in Hydrothermal Sediment.</title>
        <authorList>
            <person name="Zhou Z."/>
            <person name="Liu Y."/>
            <person name="Xu W."/>
            <person name="Pan J."/>
            <person name="Luo Z.H."/>
            <person name="Li M."/>
        </authorList>
    </citation>
    <scope>NUCLEOTIDE SEQUENCE [LARGE SCALE GENOMIC DNA]</scope>
    <source>
        <strain evidence="6">HyVt-76</strain>
    </source>
</reference>
<dbReference type="Pfam" id="PF01784">
    <property type="entry name" value="DUF34_NIF3"/>
    <property type="match status" value="1"/>
</dbReference>
<dbReference type="Proteomes" id="UP000886111">
    <property type="component" value="Unassembled WGS sequence"/>
</dbReference>
<sequence>MDRDKLVSYINRFLKIDEFDDLGPNGLQVEGKAEIKKIVTGVTACVELFEKALAQNADAIIVHHGIIWNFERPIYRGSYKKRVKLLLENDLNLLAYHLPLDAHEIVGNNIQIAKQLEMLDIEPFGDYKGMTIGFSGDVEPVSSKKFFNRIRTLINENALIFPFGPEKIKSVGIISGAGQKEIQQAVLKGLDVFITGEVSEHIMHYAREEGIHFVAAGHYATERYGIIALSRHLKSKFNIDVEFIDIPNPV</sequence>
<accession>A0A7V5LJ49</accession>
<dbReference type="EMBL" id="DRTD01000386">
    <property type="protein sequence ID" value="HHE55166.1"/>
    <property type="molecule type" value="Genomic_DNA"/>
</dbReference>
<dbReference type="GO" id="GO:0005737">
    <property type="term" value="C:cytoplasm"/>
    <property type="evidence" value="ECO:0007669"/>
    <property type="project" value="TreeGrafter"/>
</dbReference>
<dbReference type="PANTHER" id="PTHR13799">
    <property type="entry name" value="NGG1 INTERACTING FACTOR 3"/>
    <property type="match status" value="1"/>
</dbReference>
<name>A0A7V5LJ49_CALAY</name>
<dbReference type="SUPFAM" id="SSF102705">
    <property type="entry name" value="NIF3 (NGG1p interacting factor 3)-like"/>
    <property type="match status" value="1"/>
</dbReference>
<dbReference type="PANTHER" id="PTHR13799:SF14">
    <property type="entry name" value="GTP CYCLOHYDROLASE 1 TYPE 2 HOMOLOG"/>
    <property type="match status" value="1"/>
</dbReference>
<feature type="binding site" evidence="5">
    <location>
        <position position="101"/>
    </location>
    <ligand>
        <name>a divalent metal cation</name>
        <dbReference type="ChEBI" id="CHEBI:60240"/>
        <label>1</label>
    </ligand>
</feature>
<comment type="similarity">
    <text evidence="1">Belongs to the GTP cyclohydrolase I type 2/NIF3 family.</text>
</comment>
<feature type="binding site" evidence="5">
    <location>
        <position position="222"/>
    </location>
    <ligand>
        <name>a divalent metal cation</name>
        <dbReference type="ChEBI" id="CHEBI:60240"/>
        <label>1</label>
    </ligand>
</feature>
<dbReference type="InterPro" id="IPR002678">
    <property type="entry name" value="DUF34/NIF3"/>
</dbReference>
<evidence type="ECO:0000256" key="4">
    <source>
        <dbReference type="ARBA" id="ARBA00022723"/>
    </source>
</evidence>
<dbReference type="Gene3D" id="3.40.1390.30">
    <property type="entry name" value="NIF3 (NGG1p interacting factor 3)-like"/>
    <property type="match status" value="2"/>
</dbReference>
<evidence type="ECO:0000256" key="2">
    <source>
        <dbReference type="ARBA" id="ARBA00011643"/>
    </source>
</evidence>
<evidence type="ECO:0000256" key="5">
    <source>
        <dbReference type="PIRSR" id="PIRSR602678-1"/>
    </source>
</evidence>
<dbReference type="GO" id="GO:0046872">
    <property type="term" value="F:metal ion binding"/>
    <property type="evidence" value="ECO:0007669"/>
    <property type="project" value="UniProtKB-KW"/>
</dbReference>
<proteinExistence type="inferred from homology"/>
<comment type="subunit">
    <text evidence="2">Homohexamer.</text>
</comment>
<feature type="binding site" evidence="5">
    <location>
        <position position="218"/>
    </location>
    <ligand>
        <name>a divalent metal cation</name>
        <dbReference type="ChEBI" id="CHEBI:60240"/>
        <label>1</label>
    </ligand>
</feature>
<evidence type="ECO:0000256" key="1">
    <source>
        <dbReference type="ARBA" id="ARBA00006964"/>
    </source>
</evidence>
<dbReference type="NCBIfam" id="TIGR00486">
    <property type="entry name" value="YbgI_SA1388"/>
    <property type="match status" value="1"/>
</dbReference>
<evidence type="ECO:0000313" key="6">
    <source>
        <dbReference type="EMBL" id="HHE55166.1"/>
    </source>
</evidence>
<dbReference type="AlphaFoldDB" id="A0A7V5LJ49"/>
<feature type="binding site" evidence="5">
    <location>
        <position position="63"/>
    </location>
    <ligand>
        <name>a divalent metal cation</name>
        <dbReference type="ChEBI" id="CHEBI:60240"/>
        <label>1</label>
    </ligand>
</feature>
<gene>
    <name evidence="6" type="ORF">ENL21_05245</name>
</gene>
<evidence type="ECO:0000256" key="3">
    <source>
        <dbReference type="ARBA" id="ARBA00022112"/>
    </source>
</evidence>
<keyword evidence="4 5" id="KW-0479">Metal-binding</keyword>